<feature type="transmembrane region" description="Helical" evidence="2">
    <location>
        <begin position="36"/>
        <end position="56"/>
    </location>
</feature>
<dbReference type="RefSeq" id="YP_009953734.1">
    <property type="nucleotide sequence ID" value="NC_051625.1"/>
</dbReference>
<gene>
    <name evidence="3" type="primary">44</name>
    <name evidence="3" type="ORF">SEA_NIKLAS_44</name>
</gene>
<proteinExistence type="predicted"/>
<keyword evidence="2" id="KW-1133">Transmembrane helix</keyword>
<feature type="transmembrane region" description="Helical" evidence="2">
    <location>
        <begin position="222"/>
        <end position="242"/>
    </location>
</feature>
<keyword evidence="2" id="KW-0812">Transmembrane</keyword>
<keyword evidence="4" id="KW-1185">Reference proteome</keyword>
<evidence type="ECO:0000256" key="2">
    <source>
        <dbReference type="SAM" id="Phobius"/>
    </source>
</evidence>
<evidence type="ECO:0000313" key="3">
    <source>
        <dbReference type="EMBL" id="QBP31626.1"/>
    </source>
</evidence>
<evidence type="ECO:0000313" key="4">
    <source>
        <dbReference type="Proteomes" id="UP000295207"/>
    </source>
</evidence>
<feature type="transmembrane region" description="Helical" evidence="2">
    <location>
        <begin position="76"/>
        <end position="95"/>
    </location>
</feature>
<keyword evidence="2" id="KW-0472">Membrane</keyword>
<feature type="region of interest" description="Disordered" evidence="1">
    <location>
        <begin position="310"/>
        <end position="329"/>
    </location>
</feature>
<reference evidence="3 4" key="1">
    <citation type="submission" date="2019-02" db="EMBL/GenBank/DDBJ databases">
        <authorList>
            <person name="Johnson N."/>
            <person name="McClure M.G."/>
            <person name="Christensen M."/>
            <person name="Johnson M."/>
            <person name="Gaffney B.L."/>
            <person name="Staples A.K."/>
            <person name="King R.A."/>
            <person name="Rinehart C.A."/>
            <person name="Rowland N.S."/>
            <person name="Garlena R.A."/>
            <person name="Russell D.A."/>
            <person name="Pope W.H."/>
            <person name="Jacobs-Sera D."/>
            <person name="Hendrix R.W."/>
            <person name="Hatfull G.F."/>
        </authorList>
    </citation>
    <scope>NUCLEOTIDE SEQUENCE [LARGE SCALE GENOMIC DNA]</scope>
</reference>
<accession>A0A482JJA6</accession>
<dbReference type="Proteomes" id="UP000295207">
    <property type="component" value="Segment"/>
</dbReference>
<feature type="transmembrane region" description="Helical" evidence="2">
    <location>
        <begin position="107"/>
        <end position="130"/>
    </location>
</feature>
<sequence>MPDALNLTLRVAAVAAMAAVVYYRRLSWRMIVPCEMGITLFIALQALGLWLSGPLPTFGLCTVLYRITGQHHLDNLLGPVLYVCAFGVLAANMLYRIADDDADAHRMIGLGVMLPVLGGGLPVMVAAFLATRGRNGERGNALLNDALLNEQPSTALRIFEHGTFSTVAWLSIVSCFALRIIATDPAQRQVARDWSIALKVCVGAAVLACLDAATPHAGLGRFTWWGTACVGAATALIAARGWHRHMRTARTLLRVTRTRRSELRADTLESHRLRLLLAAEAILGPLVIERMGSRRVDRAIAQVLDENSQLDDAERRGDDDEGRPLLPAA</sequence>
<evidence type="ECO:0000256" key="1">
    <source>
        <dbReference type="SAM" id="MobiDB-lite"/>
    </source>
</evidence>
<dbReference type="KEGG" id="vg:60325213"/>
<protein>
    <submittedName>
        <fullName evidence="3">Membrane protein</fullName>
    </submittedName>
</protein>
<dbReference type="EMBL" id="MK494119">
    <property type="protein sequence ID" value="QBP31626.1"/>
    <property type="molecule type" value="Genomic_DNA"/>
</dbReference>
<dbReference type="GeneID" id="60325213"/>
<feature type="transmembrane region" description="Helical" evidence="2">
    <location>
        <begin position="194"/>
        <end position="216"/>
    </location>
</feature>
<organism evidence="3 4">
    <name type="scientific">Mycobacterium Phage Niklas</name>
    <dbReference type="NCBI Taxonomy" id="2517936"/>
    <lineage>
        <taxon>Viruses</taxon>
        <taxon>Duplodnaviria</taxon>
        <taxon>Heunggongvirae</taxon>
        <taxon>Uroviricota</taxon>
        <taxon>Caudoviricetes</taxon>
        <taxon>Weiservirinae</taxon>
        <taxon>Anayavirus</taxon>
        <taxon>Anayavirus niklas</taxon>
    </lineage>
</organism>
<feature type="transmembrane region" description="Helical" evidence="2">
    <location>
        <begin position="6"/>
        <end position="24"/>
    </location>
</feature>
<name>A0A482JJA6_9CAUD</name>